<dbReference type="KEGG" id="broo:brsh051_12960"/>
<protein>
    <submittedName>
        <fullName evidence="3">DUF262 domain-containing protein</fullName>
    </submittedName>
</protein>
<evidence type="ECO:0000259" key="2">
    <source>
        <dbReference type="Pfam" id="PF03235"/>
    </source>
</evidence>
<dbReference type="InterPro" id="IPR004919">
    <property type="entry name" value="GmrSD_N"/>
</dbReference>
<feature type="compositionally biased region" description="Acidic residues" evidence="1">
    <location>
        <begin position="611"/>
        <end position="632"/>
    </location>
</feature>
<feature type="domain" description="GmrSD restriction endonucleases N-terminal" evidence="2">
    <location>
        <begin position="16"/>
        <end position="262"/>
    </location>
</feature>
<dbReference type="RefSeq" id="WP_281652455.1">
    <property type="nucleotide sequence ID" value="NZ_AP028056.1"/>
</dbReference>
<name>A0AAN0KBH5_9ACTN</name>
<proteinExistence type="predicted"/>
<sequence>MTNPDTSFTASSVRLQTLLENAKEGRLQLPDFQRSWVWDEERIRGLIASISRGFPVGAVMTLRTGGAVDFKPRPLEGAPAAAADETPDSLLLDGQQRLTSLYQVLVRKQVVATLTPRRQRVRRWFYLDIEKCLDEAGDRDEAVVILPESRRVTAEFGRVVELDLSTRELEFENMMFPLTSVLDYADWQTAFVMQYSGTADFQARFQRLNEFHERVIKNFTAYLVPQIELSASTSKEAVCVVFEKVNTGGKALDAFELITAMYAADGYELRKDWFGTEEGEGRHGRLRAAMRLPSAAEGVLSGVGNTDFLQAISLFHTRDLRESAKGEGKTGRELPQVSATRQVLLNLPLDAYKQYQHRVEEGFLSAAKFLIQLDIYRVKDLPYQSQVVPLAAILAELGRDADSPAAIEKIRRWYWNGVFGELYGSSTETRIAKDFIEVVDWVRGGSEPSTVRDATVRADRLDTMRMRLSAAYKGVNALLMNRGAEDFRSGQTFSHTIFFDENVDIHHIFPQDWCKKTGISKQVYDSIINKTPLTARTNRIIGGVAPSEYLARIEGDGAEPEEVNSRLRSHLVDPALLRTDDFESAFRKRRNELVALIEKAIGKPVIITEPPEADGDFDEDPTEIEDLGSDAL</sequence>
<evidence type="ECO:0000256" key="1">
    <source>
        <dbReference type="SAM" id="MobiDB-lite"/>
    </source>
</evidence>
<feature type="region of interest" description="Disordered" evidence="1">
    <location>
        <begin position="608"/>
        <end position="632"/>
    </location>
</feature>
<dbReference type="PANTHER" id="PTHR37292:SF2">
    <property type="entry name" value="DUF262 DOMAIN-CONTAINING PROTEIN"/>
    <property type="match status" value="1"/>
</dbReference>
<evidence type="ECO:0000313" key="3">
    <source>
        <dbReference type="EMBL" id="BEH02015.1"/>
    </source>
</evidence>
<gene>
    <name evidence="3" type="ORF">brsh051_12960</name>
</gene>
<keyword evidence="4" id="KW-1185">Reference proteome</keyword>
<dbReference type="EMBL" id="AP028056">
    <property type="protein sequence ID" value="BEH02015.1"/>
    <property type="molecule type" value="Genomic_DNA"/>
</dbReference>
<reference evidence="3" key="1">
    <citation type="journal article" date="2024" name="Int. J. Syst. Evol. Microbiol.">
        <title>Brooklawnia propionicigenes sp. nov., a facultatively anaerobic, propionate-producing bacterium isolated from a methanogenic reactor treating waste from cattle farms.</title>
        <authorList>
            <person name="Akita Y."/>
            <person name="Ueki A."/>
            <person name="Tonouchi A."/>
            <person name="Sugawara Y."/>
            <person name="Honma S."/>
            <person name="Kaku N."/>
            <person name="Ueki K."/>
        </authorList>
    </citation>
    <scope>NUCLEOTIDE SEQUENCE</scope>
    <source>
        <strain evidence="3">SH051</strain>
    </source>
</reference>
<dbReference type="PANTHER" id="PTHR37292">
    <property type="entry name" value="VNG6097C"/>
    <property type="match status" value="1"/>
</dbReference>
<dbReference type="AlphaFoldDB" id="A0AAN0KBH5"/>
<dbReference type="Pfam" id="PF03235">
    <property type="entry name" value="GmrSD_N"/>
    <property type="match status" value="1"/>
</dbReference>
<dbReference type="Proteomes" id="UP001431656">
    <property type="component" value="Chromosome"/>
</dbReference>
<organism evidence="3 4">
    <name type="scientific">Brooklawnia propionicigenes</name>
    <dbReference type="NCBI Taxonomy" id="3041175"/>
    <lineage>
        <taxon>Bacteria</taxon>
        <taxon>Bacillati</taxon>
        <taxon>Actinomycetota</taxon>
        <taxon>Actinomycetes</taxon>
        <taxon>Propionibacteriales</taxon>
        <taxon>Propionibacteriaceae</taxon>
        <taxon>Brooklawnia</taxon>
    </lineage>
</organism>
<evidence type="ECO:0000313" key="4">
    <source>
        <dbReference type="Proteomes" id="UP001431656"/>
    </source>
</evidence>
<accession>A0AAN0KBH5</accession>